<dbReference type="GO" id="GO:0005199">
    <property type="term" value="F:structural constituent of cell wall"/>
    <property type="evidence" value="ECO:0007669"/>
    <property type="project" value="InterPro"/>
</dbReference>
<accession>A0A2G8SFV5</accession>
<feature type="compositionally biased region" description="Low complexity" evidence="7">
    <location>
        <begin position="25"/>
        <end position="35"/>
    </location>
</feature>
<dbReference type="STRING" id="1077348.A0A2G8SFV5"/>
<evidence type="ECO:0000256" key="7">
    <source>
        <dbReference type="SAM" id="MobiDB-lite"/>
    </source>
</evidence>
<keyword evidence="9" id="KW-1185">Reference proteome</keyword>
<reference evidence="8 9" key="1">
    <citation type="journal article" date="2015" name="Sci. Rep.">
        <title>Chromosome-level genome map provides insights into diverse defense mechanisms in the medicinal fungus Ganoderma sinense.</title>
        <authorList>
            <person name="Zhu Y."/>
            <person name="Xu J."/>
            <person name="Sun C."/>
            <person name="Zhou S."/>
            <person name="Xu H."/>
            <person name="Nelson D.R."/>
            <person name="Qian J."/>
            <person name="Song J."/>
            <person name="Luo H."/>
            <person name="Xiang L."/>
            <person name="Li Y."/>
            <person name="Xu Z."/>
            <person name="Ji A."/>
            <person name="Wang L."/>
            <person name="Lu S."/>
            <person name="Hayward A."/>
            <person name="Sun W."/>
            <person name="Li X."/>
            <person name="Schwartz D.C."/>
            <person name="Wang Y."/>
            <person name="Chen S."/>
        </authorList>
    </citation>
    <scope>NUCLEOTIDE SEQUENCE [LARGE SCALE GENOMIC DNA]</scope>
    <source>
        <strain evidence="8 9">ZZ0214-1</strain>
    </source>
</reference>
<keyword evidence="5 6" id="KW-1015">Disulfide bond</keyword>
<name>A0A2G8SFV5_9APHY</name>
<feature type="chain" id="PRO_5013987574" description="Hydrophobin" evidence="6">
    <location>
        <begin position="20"/>
        <end position="258"/>
    </location>
</feature>
<organism evidence="8 9">
    <name type="scientific">Ganoderma sinense ZZ0214-1</name>
    <dbReference type="NCBI Taxonomy" id="1077348"/>
    <lineage>
        <taxon>Eukaryota</taxon>
        <taxon>Fungi</taxon>
        <taxon>Dikarya</taxon>
        <taxon>Basidiomycota</taxon>
        <taxon>Agaricomycotina</taxon>
        <taxon>Agaricomycetes</taxon>
        <taxon>Polyporales</taxon>
        <taxon>Polyporaceae</taxon>
        <taxon>Ganoderma</taxon>
    </lineage>
</organism>
<dbReference type="InterPro" id="IPR001338">
    <property type="entry name" value="Class_I_Hydrophobin"/>
</dbReference>
<dbReference type="SMART" id="SM00075">
    <property type="entry name" value="HYDRO"/>
    <property type="match status" value="1"/>
</dbReference>
<comment type="caution">
    <text evidence="8">The sequence shown here is derived from an EMBL/GenBank/DDBJ whole genome shotgun (WGS) entry which is preliminary data.</text>
</comment>
<feature type="compositionally biased region" description="Low complexity" evidence="7">
    <location>
        <begin position="138"/>
        <end position="154"/>
    </location>
</feature>
<evidence type="ECO:0000256" key="6">
    <source>
        <dbReference type="RuleBase" id="RU365009"/>
    </source>
</evidence>
<evidence type="ECO:0000256" key="3">
    <source>
        <dbReference type="ARBA" id="ARBA00022512"/>
    </source>
</evidence>
<evidence type="ECO:0000256" key="4">
    <source>
        <dbReference type="ARBA" id="ARBA00022525"/>
    </source>
</evidence>
<feature type="region of interest" description="Disordered" evidence="7">
    <location>
        <begin position="131"/>
        <end position="164"/>
    </location>
</feature>
<evidence type="ECO:0000256" key="1">
    <source>
        <dbReference type="ARBA" id="ARBA00004191"/>
    </source>
</evidence>
<keyword evidence="6" id="KW-0732">Signal</keyword>
<dbReference type="CDD" id="cd23507">
    <property type="entry name" value="hydrophobin_I"/>
    <property type="match status" value="1"/>
</dbReference>
<dbReference type="Proteomes" id="UP000230002">
    <property type="component" value="Unassembled WGS sequence"/>
</dbReference>
<comment type="similarity">
    <text evidence="2 6">Belongs to the fungal hydrophobin family.</text>
</comment>
<evidence type="ECO:0000313" key="9">
    <source>
        <dbReference type="Proteomes" id="UP000230002"/>
    </source>
</evidence>
<dbReference type="EMBL" id="AYKW01000010">
    <property type="protein sequence ID" value="PIL32633.1"/>
    <property type="molecule type" value="Genomic_DNA"/>
</dbReference>
<dbReference type="AlphaFoldDB" id="A0A2G8SFV5"/>
<proteinExistence type="inferred from homology"/>
<evidence type="ECO:0000256" key="2">
    <source>
        <dbReference type="ARBA" id="ARBA00010446"/>
    </source>
</evidence>
<gene>
    <name evidence="8" type="ORF">GSI_05337</name>
</gene>
<feature type="compositionally biased region" description="Low complexity" evidence="7">
    <location>
        <begin position="43"/>
        <end position="62"/>
    </location>
</feature>
<evidence type="ECO:0000313" key="8">
    <source>
        <dbReference type="EMBL" id="PIL32633.1"/>
    </source>
</evidence>
<keyword evidence="3 6" id="KW-0134">Cell wall</keyword>
<comment type="subcellular location">
    <subcellularLocation>
        <location evidence="1 6">Secreted</location>
        <location evidence="1 6">Cell wall</location>
    </subcellularLocation>
</comment>
<evidence type="ECO:0000256" key="5">
    <source>
        <dbReference type="ARBA" id="ARBA00023157"/>
    </source>
</evidence>
<feature type="signal peptide" evidence="6">
    <location>
        <begin position="1"/>
        <end position="19"/>
    </location>
</feature>
<protein>
    <recommendedName>
        <fullName evidence="6">Hydrophobin</fullName>
    </recommendedName>
</protein>
<feature type="region of interest" description="Disordered" evidence="7">
    <location>
        <begin position="25"/>
        <end position="62"/>
    </location>
</feature>
<feature type="compositionally biased region" description="Gly residues" evidence="7">
    <location>
        <begin position="155"/>
        <end position="164"/>
    </location>
</feature>
<dbReference type="OrthoDB" id="4225815at2759"/>
<dbReference type="Pfam" id="PF01185">
    <property type="entry name" value="Hydrophobin"/>
    <property type="match status" value="1"/>
</dbReference>
<dbReference type="GO" id="GO:0009277">
    <property type="term" value="C:fungal-type cell wall"/>
    <property type="evidence" value="ECO:0007669"/>
    <property type="project" value="InterPro"/>
</dbReference>
<sequence>MSARFAGLAFFALAAVVSASPVPCETTTVTDWNPTPTNPGGPSDPITSLPLPTSSSIPGLPPLSTVDPTSVIPTIPTISIPPVSIPSISVPTISVPTISVPTISVPSISVPTITAPSVTLPSITLPTVTLPTGSAGNAPTDTSSAASGTPTAPSGGDGNGNGNGGGQCDTGAMQCCNTVADSGTPEGQKSILDALGSSASLDLLDIVLSDVNAAVGIECSPINVLSITGSSSCTAQPVCCKNDAQGGLISIGCIPITL</sequence>
<keyword evidence="4 6" id="KW-0964">Secreted</keyword>